<proteinExistence type="predicted"/>
<comment type="caution">
    <text evidence="1">The sequence shown here is derived from an EMBL/GenBank/DDBJ whole genome shotgun (WGS) entry which is preliminary data.</text>
</comment>
<evidence type="ECO:0000313" key="1">
    <source>
        <dbReference type="EMBL" id="MQS99996.1"/>
    </source>
</evidence>
<organism evidence="1 2">
    <name type="scientific">Streptomyces jumonjinensis</name>
    <dbReference type="NCBI Taxonomy" id="1945"/>
    <lineage>
        <taxon>Bacteria</taxon>
        <taxon>Bacillati</taxon>
        <taxon>Actinomycetota</taxon>
        <taxon>Actinomycetes</taxon>
        <taxon>Kitasatosporales</taxon>
        <taxon>Streptomycetaceae</taxon>
        <taxon>Streptomyces</taxon>
    </lineage>
</organism>
<name>A0A646KDD9_STRJU</name>
<dbReference type="RefSeq" id="WP_153521499.1">
    <property type="nucleotide sequence ID" value="NZ_JBEPDZ010000060.1"/>
</dbReference>
<reference evidence="1 2" key="1">
    <citation type="submission" date="2019-05" db="EMBL/GenBank/DDBJ databases">
        <title>Comparative genomics and metabolomics analyses of clavulanic acid producing Streptomyces species provides insight into specialized metabolism and evolution of beta-lactam biosynthetic gene clusters.</title>
        <authorList>
            <person name="Moore M.A."/>
            <person name="Cruz-Morales P."/>
            <person name="Barona Gomez F."/>
            <person name="Kapil T."/>
        </authorList>
    </citation>
    <scope>NUCLEOTIDE SEQUENCE [LARGE SCALE GENOMIC DNA]</scope>
    <source>
        <strain evidence="1 2">NRRL 5741</strain>
    </source>
</reference>
<dbReference type="AlphaFoldDB" id="A0A646KDD9"/>
<protein>
    <submittedName>
        <fullName evidence="1">Uncharacterized protein</fullName>
    </submittedName>
</protein>
<sequence>MTTTDTALGIWLAEALDAPHETVHDWRTGRHAMLPTGRRFDAVRIPIELVHAAAGTVAHFTIAEHLTAALDGPVIYDPNHWYYALVPPGTTDAWTCGLARCLGRGAWLSVPRTDLTEHTHLHWCVSMNAPGHLCDPATVAALIEHGHERLIPERTGFRQPR</sequence>
<keyword evidence="2" id="KW-1185">Reference proteome</keyword>
<dbReference type="EMBL" id="VCLA01000057">
    <property type="protein sequence ID" value="MQS99996.1"/>
    <property type="molecule type" value="Genomic_DNA"/>
</dbReference>
<gene>
    <name evidence="1" type="ORF">FF041_07125</name>
</gene>
<dbReference type="Proteomes" id="UP000419138">
    <property type="component" value="Unassembled WGS sequence"/>
</dbReference>
<accession>A0A646KDD9</accession>
<evidence type="ECO:0000313" key="2">
    <source>
        <dbReference type="Proteomes" id="UP000419138"/>
    </source>
</evidence>
<dbReference type="OrthoDB" id="4232363at2"/>